<dbReference type="GO" id="GO:0006412">
    <property type="term" value="P:translation"/>
    <property type="evidence" value="ECO:0007669"/>
    <property type="project" value="UniProtKB-UniRule"/>
</dbReference>
<protein>
    <recommendedName>
        <fullName evidence="1">Aspartyl/glutamyl-tRNA(Asn/Gln) amidotransferase subunit C</fullName>
        <shortName evidence="1">Asp/Glu-ADT subunit C</shortName>
        <ecNumber evidence="1">6.3.5.-</ecNumber>
    </recommendedName>
</protein>
<dbReference type="GO" id="GO:0006450">
    <property type="term" value="P:regulation of translational fidelity"/>
    <property type="evidence" value="ECO:0007669"/>
    <property type="project" value="InterPro"/>
</dbReference>
<dbReference type="InterPro" id="IPR003837">
    <property type="entry name" value="GatC"/>
</dbReference>
<dbReference type="EMBL" id="JACQPB010000011">
    <property type="protein sequence ID" value="MBI4210054.1"/>
    <property type="molecule type" value="Genomic_DNA"/>
</dbReference>
<keyword evidence="1" id="KW-0547">Nucleotide-binding</keyword>
<dbReference type="InterPro" id="IPR036113">
    <property type="entry name" value="Asp/Glu-ADT_sf_sub_c"/>
</dbReference>
<accession>A0A8T3YHQ2</accession>
<organism evidence="2 3">
    <name type="scientific">Candidatus Iainarchaeum sp</name>
    <dbReference type="NCBI Taxonomy" id="3101447"/>
    <lineage>
        <taxon>Archaea</taxon>
        <taxon>Candidatus Iainarchaeota</taxon>
        <taxon>Candidatus Iainarchaeia</taxon>
        <taxon>Candidatus Iainarchaeales</taxon>
        <taxon>Candidatus Iainarchaeaceae</taxon>
        <taxon>Candidatus Iainarchaeum</taxon>
    </lineage>
</organism>
<dbReference type="Gene3D" id="1.10.20.60">
    <property type="entry name" value="Glu-tRNAGln amidotransferase C subunit, N-terminal domain"/>
    <property type="match status" value="1"/>
</dbReference>
<keyword evidence="1" id="KW-0067">ATP-binding</keyword>
<evidence type="ECO:0000313" key="3">
    <source>
        <dbReference type="Proteomes" id="UP000732298"/>
    </source>
</evidence>
<dbReference type="PANTHER" id="PTHR15004:SF0">
    <property type="entry name" value="GLUTAMYL-TRNA(GLN) AMIDOTRANSFERASE SUBUNIT C, MITOCHONDRIAL"/>
    <property type="match status" value="1"/>
</dbReference>
<reference evidence="2" key="1">
    <citation type="submission" date="2020-07" db="EMBL/GenBank/DDBJ databases">
        <title>Huge and variable diversity of episymbiotic CPR bacteria and DPANN archaea in groundwater ecosystems.</title>
        <authorList>
            <person name="He C.Y."/>
            <person name="Keren R."/>
            <person name="Whittaker M."/>
            <person name="Farag I.F."/>
            <person name="Doudna J."/>
            <person name="Cate J.H.D."/>
            <person name="Banfield J.F."/>
        </authorList>
    </citation>
    <scope>NUCLEOTIDE SEQUENCE</scope>
    <source>
        <strain evidence="2">NC_groundwater_1296_Ag_S-0.2um_52_80</strain>
    </source>
</reference>
<dbReference type="Pfam" id="PF02686">
    <property type="entry name" value="GatC"/>
    <property type="match status" value="1"/>
</dbReference>
<dbReference type="SUPFAM" id="SSF141000">
    <property type="entry name" value="Glu-tRNAGln amidotransferase C subunit"/>
    <property type="match status" value="1"/>
</dbReference>
<evidence type="ECO:0000313" key="2">
    <source>
        <dbReference type="EMBL" id="MBI4210054.1"/>
    </source>
</evidence>
<comment type="similarity">
    <text evidence="1">Belongs to the GatC family.</text>
</comment>
<keyword evidence="1" id="KW-0436">Ligase</keyword>
<comment type="subunit">
    <text evidence="1">Heterotrimer of A, B and C subunits.</text>
</comment>
<dbReference type="AlphaFoldDB" id="A0A8T3YHQ2"/>
<dbReference type="NCBIfam" id="TIGR00135">
    <property type="entry name" value="gatC"/>
    <property type="match status" value="1"/>
</dbReference>
<dbReference type="GO" id="GO:0050567">
    <property type="term" value="F:glutaminyl-tRNA synthase (glutamine-hydrolyzing) activity"/>
    <property type="evidence" value="ECO:0007669"/>
    <property type="project" value="UniProtKB-UniRule"/>
</dbReference>
<dbReference type="GO" id="GO:0070681">
    <property type="term" value="P:glutaminyl-tRNAGln biosynthesis via transamidation"/>
    <property type="evidence" value="ECO:0007669"/>
    <property type="project" value="TreeGrafter"/>
</dbReference>
<comment type="caution">
    <text evidence="2">The sequence shown here is derived from an EMBL/GenBank/DDBJ whole genome shotgun (WGS) entry which is preliminary data.</text>
</comment>
<gene>
    <name evidence="1 2" type="primary">gatC</name>
    <name evidence="2" type="ORF">HY544_00920</name>
</gene>
<sequence>MPKVDVNRELLLKVAANARLSLSGAEIKKFLPQLKAVLDTFSKLDEINVDGVEPSFQPVRLRNVFREDRVEGCLSQEDALSNTKHRKDGYFRGPRVV</sequence>
<evidence type="ECO:0000256" key="1">
    <source>
        <dbReference type="HAMAP-Rule" id="MF_00122"/>
    </source>
</evidence>
<dbReference type="EC" id="6.3.5.-" evidence="1"/>
<dbReference type="GO" id="GO:0005524">
    <property type="term" value="F:ATP binding"/>
    <property type="evidence" value="ECO:0007669"/>
    <property type="project" value="UniProtKB-KW"/>
</dbReference>
<dbReference type="PANTHER" id="PTHR15004">
    <property type="entry name" value="GLUTAMYL-TRNA(GLN) AMIDOTRANSFERASE SUBUNIT C, MITOCHONDRIAL"/>
    <property type="match status" value="1"/>
</dbReference>
<dbReference type="HAMAP" id="MF_00122">
    <property type="entry name" value="GatC"/>
    <property type="match status" value="1"/>
</dbReference>
<name>A0A8T3YHQ2_9ARCH</name>
<keyword evidence="1" id="KW-0648">Protein biosynthesis</keyword>
<comment type="catalytic activity">
    <reaction evidence="1">
        <text>L-aspartyl-tRNA(Asn) + L-glutamine + ATP + H2O = L-asparaginyl-tRNA(Asn) + L-glutamate + ADP + phosphate + 2 H(+)</text>
        <dbReference type="Rhea" id="RHEA:14513"/>
        <dbReference type="Rhea" id="RHEA-COMP:9674"/>
        <dbReference type="Rhea" id="RHEA-COMP:9677"/>
        <dbReference type="ChEBI" id="CHEBI:15377"/>
        <dbReference type="ChEBI" id="CHEBI:15378"/>
        <dbReference type="ChEBI" id="CHEBI:29985"/>
        <dbReference type="ChEBI" id="CHEBI:30616"/>
        <dbReference type="ChEBI" id="CHEBI:43474"/>
        <dbReference type="ChEBI" id="CHEBI:58359"/>
        <dbReference type="ChEBI" id="CHEBI:78515"/>
        <dbReference type="ChEBI" id="CHEBI:78516"/>
        <dbReference type="ChEBI" id="CHEBI:456216"/>
    </reaction>
</comment>
<proteinExistence type="inferred from homology"/>
<comment type="catalytic activity">
    <reaction evidence="1">
        <text>L-glutamyl-tRNA(Gln) + L-glutamine + ATP + H2O = L-glutaminyl-tRNA(Gln) + L-glutamate + ADP + phosphate + H(+)</text>
        <dbReference type="Rhea" id="RHEA:17521"/>
        <dbReference type="Rhea" id="RHEA-COMP:9681"/>
        <dbReference type="Rhea" id="RHEA-COMP:9684"/>
        <dbReference type="ChEBI" id="CHEBI:15377"/>
        <dbReference type="ChEBI" id="CHEBI:15378"/>
        <dbReference type="ChEBI" id="CHEBI:29985"/>
        <dbReference type="ChEBI" id="CHEBI:30616"/>
        <dbReference type="ChEBI" id="CHEBI:43474"/>
        <dbReference type="ChEBI" id="CHEBI:58359"/>
        <dbReference type="ChEBI" id="CHEBI:78520"/>
        <dbReference type="ChEBI" id="CHEBI:78521"/>
        <dbReference type="ChEBI" id="CHEBI:456216"/>
    </reaction>
</comment>
<dbReference type="Proteomes" id="UP000732298">
    <property type="component" value="Unassembled WGS sequence"/>
</dbReference>
<comment type="function">
    <text evidence="1">Allows the formation of correctly charged Asn-tRNA(Asn) or Gln-tRNA(Gln) through the transamidation of misacylated Asp-tRNA(Asn) or Glu-tRNA(Gln) in organisms which lack either or both of asparaginyl-tRNA or glutaminyl-tRNA synthetases. The reaction takes place in the presence of glutamine and ATP through an activated phospho-Asp-tRNA(Asn) or phospho-Glu-tRNA(Gln).</text>
</comment>